<reference evidence="1 2" key="1">
    <citation type="submission" date="2024-03" db="EMBL/GenBank/DDBJ databases">
        <title>Community enrichment and isolation of bacterial strains for fucoidan degradation.</title>
        <authorList>
            <person name="Sichert A."/>
        </authorList>
    </citation>
    <scope>NUCLEOTIDE SEQUENCE [LARGE SCALE GENOMIC DNA]</scope>
    <source>
        <strain evidence="1 2">AS26</strain>
    </source>
</reference>
<evidence type="ECO:0000313" key="1">
    <source>
        <dbReference type="EMBL" id="MEM5531606.1"/>
    </source>
</evidence>
<dbReference type="RefSeq" id="WP_342879201.1">
    <property type="nucleotide sequence ID" value="NZ_JBBMQX010000002.1"/>
</dbReference>
<gene>
    <name evidence="1" type="ORF">WNY57_04105</name>
</gene>
<dbReference type="Proteomes" id="UP001457661">
    <property type="component" value="Unassembled WGS sequence"/>
</dbReference>
<proteinExistence type="predicted"/>
<accession>A0ABU9TD10</accession>
<dbReference type="Gene3D" id="1.25.40.10">
    <property type="entry name" value="Tetratricopeptide repeat domain"/>
    <property type="match status" value="1"/>
</dbReference>
<dbReference type="InterPro" id="IPR011990">
    <property type="entry name" value="TPR-like_helical_dom_sf"/>
</dbReference>
<keyword evidence="2" id="KW-1185">Reference proteome</keyword>
<protein>
    <submittedName>
        <fullName evidence="1">VpsP family polysaccharide biosynthesis protein</fullName>
    </submittedName>
</protein>
<name>A0ABU9TD10_9GAMM</name>
<sequence>MFEQLAFRRLKLALLAIVTLIICDFSLQSMRANAWYFSSLNTVQELSNTSPIDAPEVYNNELKKAKNAIQLAIELEPEHAHYLHFLAYIKLLALANTDQAEQSKLDTEYKEIQSLLLHSIQVRSSWAETWIELAKVTSYQEGPSKQVLKYIDQAKKVGPYKLDVHLGIIEISLANWQHLPPEYKALYVNSLSMAAQYGYRFNRIYTIAKQLNQLPTLCMSLQFGAAYKKLKQRYIYKQTCK</sequence>
<dbReference type="EMBL" id="JBBMQX010000002">
    <property type="protein sequence ID" value="MEM5531606.1"/>
    <property type="molecule type" value="Genomic_DNA"/>
</dbReference>
<comment type="caution">
    <text evidence="1">The sequence shown here is derived from an EMBL/GenBank/DDBJ whole genome shotgun (WGS) entry which is preliminary data.</text>
</comment>
<dbReference type="NCBIfam" id="NF038257">
    <property type="entry name" value="exopoly_VpsP"/>
    <property type="match status" value="1"/>
</dbReference>
<organism evidence="1 2">
    <name type="scientific">Pseudoalteromonas arctica</name>
    <dbReference type="NCBI Taxonomy" id="394751"/>
    <lineage>
        <taxon>Bacteria</taxon>
        <taxon>Pseudomonadati</taxon>
        <taxon>Pseudomonadota</taxon>
        <taxon>Gammaproteobacteria</taxon>
        <taxon>Alteromonadales</taxon>
        <taxon>Pseudoalteromonadaceae</taxon>
        <taxon>Pseudoalteromonas</taxon>
    </lineage>
</organism>
<evidence type="ECO:0000313" key="2">
    <source>
        <dbReference type="Proteomes" id="UP001457661"/>
    </source>
</evidence>